<keyword evidence="1" id="KW-0472">Membrane</keyword>
<sequence>MTSAIETDIPRSASPGKSWVPLWLTLVALFPIVAAYTVFFTGVGVPAHTVNSGSLLPQPVNVTTLLAADAPEFLQAITGEKKWRLLLPVDSHCSDNLCTRNLYTTRQVHIRLGEKSDRLERVAINLEGTAGLARLEQLREAHPRLKIVSVPVAQWQSWLRSGGVDEHQVLDTAQLTSRYFLVDQEGYAMMEYAADIPGGALLKDLKRALKFSIDYQQ</sequence>
<dbReference type="STRING" id="377629.TERTU_0084"/>
<feature type="transmembrane region" description="Helical" evidence="1">
    <location>
        <begin position="20"/>
        <end position="45"/>
    </location>
</feature>
<proteinExistence type="predicted"/>
<dbReference type="AlphaFoldDB" id="C5BKU3"/>
<dbReference type="eggNOG" id="COG1999">
    <property type="taxonomic scope" value="Bacteria"/>
</dbReference>
<evidence type="ECO:0008006" key="4">
    <source>
        <dbReference type="Google" id="ProtNLM"/>
    </source>
</evidence>
<keyword evidence="1" id="KW-1133">Transmembrane helix</keyword>
<dbReference type="EMBL" id="CP001614">
    <property type="protein sequence ID" value="ACR13710.1"/>
    <property type="molecule type" value="Genomic_DNA"/>
</dbReference>
<keyword evidence="3" id="KW-1185">Reference proteome</keyword>
<organism evidence="2 3">
    <name type="scientific">Teredinibacter turnerae (strain ATCC 39867 / T7901)</name>
    <dbReference type="NCBI Taxonomy" id="377629"/>
    <lineage>
        <taxon>Bacteria</taxon>
        <taxon>Pseudomonadati</taxon>
        <taxon>Pseudomonadota</taxon>
        <taxon>Gammaproteobacteria</taxon>
        <taxon>Cellvibrionales</taxon>
        <taxon>Cellvibrionaceae</taxon>
        <taxon>Teredinibacter</taxon>
    </lineage>
</organism>
<reference evidence="2 3" key="1">
    <citation type="journal article" date="2009" name="PLoS ONE">
        <title>The complete genome of Teredinibacter turnerae T7901: an intracellular endosymbiont of marine wood-boring bivalves (shipworms).</title>
        <authorList>
            <person name="Yang J.C."/>
            <person name="Madupu R."/>
            <person name="Durkin A.S."/>
            <person name="Ekborg N.A."/>
            <person name="Pedamallu C.S."/>
            <person name="Hostetler J.B."/>
            <person name="Radune D."/>
            <person name="Toms B.S."/>
            <person name="Henrissat B."/>
            <person name="Coutinho P.M."/>
            <person name="Schwarz S."/>
            <person name="Field L."/>
            <person name="Trindade-Silva A.E."/>
            <person name="Soares C.A.G."/>
            <person name="Elshahawi S."/>
            <person name="Hanora A."/>
            <person name="Schmidt E.W."/>
            <person name="Haygood M.G."/>
            <person name="Posfai J."/>
            <person name="Benner J."/>
            <person name="Madinger C."/>
            <person name="Nove J."/>
            <person name="Anton B."/>
            <person name="Chaudhary K."/>
            <person name="Foster J."/>
            <person name="Holman A."/>
            <person name="Kumar S."/>
            <person name="Lessard P.A."/>
            <person name="Luyten Y.A."/>
            <person name="Slatko B."/>
            <person name="Wood N."/>
            <person name="Wu B."/>
            <person name="Teplitski M."/>
            <person name="Mougous J.D."/>
            <person name="Ward N."/>
            <person name="Eisen J.A."/>
            <person name="Badger J.H."/>
            <person name="Distel D.L."/>
        </authorList>
    </citation>
    <scope>NUCLEOTIDE SEQUENCE [LARGE SCALE GENOMIC DNA]</scope>
    <source>
        <strain evidence="3">ATCC 39867 / T7901</strain>
    </source>
</reference>
<evidence type="ECO:0000313" key="2">
    <source>
        <dbReference type="EMBL" id="ACR13710.1"/>
    </source>
</evidence>
<evidence type="ECO:0000313" key="3">
    <source>
        <dbReference type="Proteomes" id="UP000009080"/>
    </source>
</evidence>
<dbReference type="RefSeq" id="WP_015819825.1">
    <property type="nucleotide sequence ID" value="NC_012997.1"/>
</dbReference>
<evidence type="ECO:0000256" key="1">
    <source>
        <dbReference type="SAM" id="Phobius"/>
    </source>
</evidence>
<keyword evidence="1" id="KW-0812">Transmembrane</keyword>
<dbReference type="HOGENOM" id="CLU_109681_1_0_6"/>
<dbReference type="Proteomes" id="UP000009080">
    <property type="component" value="Chromosome"/>
</dbReference>
<accession>C5BKU3</accession>
<dbReference type="OrthoDB" id="9785445at2"/>
<dbReference type="KEGG" id="ttu:TERTU_0084"/>
<name>C5BKU3_TERTT</name>
<gene>
    <name evidence="2" type="ordered locus">TERTU_0084</name>
</gene>
<protein>
    <recommendedName>
        <fullName evidence="4">Transmembrane protein</fullName>
    </recommendedName>
</protein>